<evidence type="ECO:0000313" key="2">
    <source>
        <dbReference type="Proteomes" id="UP000023430"/>
    </source>
</evidence>
<dbReference type="EMBL" id="JAME01000046">
    <property type="protein sequence ID" value="ETX26964.1"/>
    <property type="molecule type" value="Genomic_DNA"/>
</dbReference>
<proteinExistence type="predicted"/>
<keyword evidence="2" id="KW-1185">Reference proteome</keyword>
<gene>
    <name evidence="1" type="ORF">RISW2_17260</name>
</gene>
<dbReference type="AlphaFoldDB" id="X7F4I0"/>
<comment type="caution">
    <text evidence="1">The sequence shown here is derived from an EMBL/GenBank/DDBJ whole genome shotgun (WGS) entry which is preliminary data.</text>
</comment>
<name>X7F4I0_9RHOB</name>
<protein>
    <submittedName>
        <fullName evidence="1">Uncharacterized protein</fullName>
    </submittedName>
</protein>
<evidence type="ECO:0000313" key="1">
    <source>
        <dbReference type="EMBL" id="ETX26964.1"/>
    </source>
</evidence>
<organism evidence="1 2">
    <name type="scientific">Roseivivax isoporae LMG 25204</name>
    <dbReference type="NCBI Taxonomy" id="1449351"/>
    <lineage>
        <taxon>Bacteria</taxon>
        <taxon>Pseudomonadati</taxon>
        <taxon>Pseudomonadota</taxon>
        <taxon>Alphaproteobacteria</taxon>
        <taxon>Rhodobacterales</taxon>
        <taxon>Roseobacteraceae</taxon>
        <taxon>Roseivivax</taxon>
    </lineage>
</organism>
<sequence>MTARIVREALDLCHSYVADGSPSMTHVEVEGPLTISLISEGTTHTCYVGALDASGQGATPTWGEAREAARTWIEVLGESQFSGDGGMTVVTTCSGAGTALIASVGAYPVLQSNEPLADVPLASRPFFALVQSTDQPCNSDATP</sequence>
<accession>X7F4I0</accession>
<dbReference type="Proteomes" id="UP000023430">
    <property type="component" value="Unassembled WGS sequence"/>
</dbReference>
<reference evidence="1 2" key="1">
    <citation type="submission" date="2014-01" db="EMBL/GenBank/DDBJ databases">
        <title>Roseivivax isoporae LMG 25204 Genome Sequencing.</title>
        <authorList>
            <person name="Lai Q."/>
            <person name="Li G."/>
            <person name="Shao Z."/>
        </authorList>
    </citation>
    <scope>NUCLEOTIDE SEQUENCE [LARGE SCALE GENOMIC DNA]</scope>
    <source>
        <strain evidence="1 2">LMG 25204</strain>
    </source>
</reference>